<dbReference type="RefSeq" id="WP_047187392.1">
    <property type="nucleotide sequence ID" value="NZ_LCYG01000008.1"/>
</dbReference>
<feature type="transmembrane region" description="Helical" evidence="1">
    <location>
        <begin position="12"/>
        <end position="29"/>
    </location>
</feature>
<name>A0A0H1RIH3_9HYPH</name>
<comment type="caution">
    <text evidence="3">The sequence shown here is derived from an EMBL/GenBank/DDBJ whole genome shotgun (WGS) entry which is preliminary data.</text>
</comment>
<keyword evidence="4" id="KW-1185">Reference proteome</keyword>
<evidence type="ECO:0000313" key="3">
    <source>
        <dbReference type="EMBL" id="KLK94656.1"/>
    </source>
</evidence>
<feature type="domain" description="DUF1468" evidence="2">
    <location>
        <begin position="10"/>
        <end position="145"/>
    </location>
</feature>
<accession>A0A0H1RIH3</accession>
<dbReference type="Proteomes" id="UP000035489">
    <property type="component" value="Unassembled WGS sequence"/>
</dbReference>
<dbReference type="InterPro" id="IPR009936">
    <property type="entry name" value="DUF1468"/>
</dbReference>
<evidence type="ECO:0000256" key="1">
    <source>
        <dbReference type="SAM" id="Phobius"/>
    </source>
</evidence>
<evidence type="ECO:0000313" key="4">
    <source>
        <dbReference type="Proteomes" id="UP000035489"/>
    </source>
</evidence>
<proteinExistence type="predicted"/>
<dbReference type="EMBL" id="LCYG01000008">
    <property type="protein sequence ID" value="KLK94656.1"/>
    <property type="molecule type" value="Genomic_DNA"/>
</dbReference>
<reference evidence="3 4" key="1">
    <citation type="submission" date="2015-05" db="EMBL/GenBank/DDBJ databases">
        <title>Draft genome sequence of Microvirga vignae strain BR3299, a novel nitrogen fixing bacteria isolated from Brazil semi-aired region.</title>
        <authorList>
            <person name="Zilli J.E."/>
            <person name="Passos S.R."/>
            <person name="Leite J."/>
            <person name="Baldani J.I."/>
            <person name="Xavier G.R."/>
            <person name="Rumjaneck N.G."/>
            <person name="Simoes-Araujo J.L."/>
        </authorList>
    </citation>
    <scope>NUCLEOTIDE SEQUENCE [LARGE SCALE GENOMIC DNA]</scope>
    <source>
        <strain evidence="3 4">BR3299</strain>
    </source>
</reference>
<organism evidence="3 4">
    <name type="scientific">Microvirga vignae</name>
    <dbReference type="NCBI Taxonomy" id="1225564"/>
    <lineage>
        <taxon>Bacteria</taxon>
        <taxon>Pseudomonadati</taxon>
        <taxon>Pseudomonadota</taxon>
        <taxon>Alphaproteobacteria</taxon>
        <taxon>Hyphomicrobiales</taxon>
        <taxon>Methylobacteriaceae</taxon>
        <taxon>Microvirga</taxon>
    </lineage>
</organism>
<feature type="transmembrane region" description="Helical" evidence="1">
    <location>
        <begin position="121"/>
        <end position="140"/>
    </location>
</feature>
<sequence>MKIVRQKDFASGLLYIILGIAFAVASYGYRMGTASRMGPGYFPFWLGIIMAAIGVMVILGAVRSRAEPQRMERWALGPLFIILASVVVFGLLLDTLGLVLSLIALVVGSSLASHEFTWRATLINTLVLIVFALVVFVYALNLQFPVWPTFIAG</sequence>
<dbReference type="AlphaFoldDB" id="A0A0H1RIH3"/>
<protein>
    <submittedName>
        <fullName evidence="3">Membrane protein</fullName>
    </submittedName>
</protein>
<keyword evidence="1" id="KW-1133">Transmembrane helix</keyword>
<dbReference type="PATRIC" id="fig|1225564.3.peg.6556"/>
<keyword evidence="1" id="KW-0472">Membrane</keyword>
<feature type="transmembrane region" description="Helical" evidence="1">
    <location>
        <begin position="41"/>
        <end position="62"/>
    </location>
</feature>
<keyword evidence="1" id="KW-0812">Transmembrane</keyword>
<evidence type="ECO:0000259" key="2">
    <source>
        <dbReference type="Pfam" id="PF07331"/>
    </source>
</evidence>
<dbReference type="Pfam" id="PF07331">
    <property type="entry name" value="TctB"/>
    <property type="match status" value="1"/>
</dbReference>
<dbReference type="STRING" id="1225564.AA309_02425"/>
<feature type="transmembrane region" description="Helical" evidence="1">
    <location>
        <begin position="74"/>
        <end position="92"/>
    </location>
</feature>
<dbReference type="OrthoDB" id="5186924at2"/>
<gene>
    <name evidence="3" type="ORF">AA309_02425</name>
</gene>